<dbReference type="Gene3D" id="2.60.40.1120">
    <property type="entry name" value="Carboxypeptidase-like, regulatory domain"/>
    <property type="match status" value="1"/>
</dbReference>
<dbReference type="SUPFAM" id="SSF56935">
    <property type="entry name" value="Porins"/>
    <property type="match status" value="1"/>
</dbReference>
<organism evidence="3 4">
    <name type="scientific">Flavobacterium magnesitis</name>
    <dbReference type="NCBI Taxonomy" id="3138077"/>
    <lineage>
        <taxon>Bacteria</taxon>
        <taxon>Pseudomonadati</taxon>
        <taxon>Bacteroidota</taxon>
        <taxon>Flavobacteriia</taxon>
        <taxon>Flavobacteriales</taxon>
        <taxon>Flavobacteriaceae</taxon>
        <taxon>Flavobacterium</taxon>
    </lineage>
</organism>
<feature type="domain" description="TonB-dependent receptor plug" evidence="2">
    <location>
        <begin position="223"/>
        <end position="297"/>
    </location>
</feature>
<gene>
    <name evidence="3" type="ORF">AAGV33_05840</name>
</gene>
<keyword evidence="4" id="KW-1185">Reference proteome</keyword>
<dbReference type="Gene3D" id="2.170.130.10">
    <property type="entry name" value="TonB-dependent receptor, plug domain"/>
    <property type="match status" value="1"/>
</dbReference>
<feature type="signal peptide" evidence="1">
    <location>
        <begin position="1"/>
        <end position="25"/>
    </location>
</feature>
<comment type="caution">
    <text evidence="3">The sequence shown here is derived from an EMBL/GenBank/DDBJ whole genome shotgun (WGS) entry which is preliminary data.</text>
</comment>
<evidence type="ECO:0000313" key="4">
    <source>
        <dbReference type="Proteomes" id="UP001574170"/>
    </source>
</evidence>
<evidence type="ECO:0000259" key="2">
    <source>
        <dbReference type="Pfam" id="PF07715"/>
    </source>
</evidence>
<dbReference type="InterPro" id="IPR012910">
    <property type="entry name" value="Plug_dom"/>
</dbReference>
<sequence length="851" mass="96243">MNLLKVNKSIAALFLLLVIFFDAKAQNKAAFENLKTVLKKIEKQHQVHFSYLEKDVAGVSVQSPAKEKTIESKIDFLIQETELNFEFITSNYIAISHKSKTTTIRFQLKDATNTIPIEAATIKINGSKNTITSDAKGLFEIDPKTVFQIEISHINYLSKGITINTNETAKPLNIIYLYPLVNELKEVVTANILTNGISKKTDGSLEIKPKKFGLLPGLVEPDVFETLKQIPGIVSADETLSNLNVRGGTHDQNLFLWNGIRLFQTAHFFGLISALNPNLAHNIKIFKNGSSAFYGEGISSVVDIATQNRDSEKDPTSIGANLISADFFTQIKIAPQTAVEISARRSHTDAFQSPTYKSYYKKIFQNTAISNVTNNEIVDYNNKENFYFYDATAQITQKINSKTQANLSLIAISNSLELNEFKTENDILVTKNSSLKQATYAGALSVNSYWNSNFRTELEAYASVYNINSTNESITNNRNLNQENTIVDTGIRIKNYNTISNTLKFQSGYQFNEIGIRNFDQINIPAFFRSVKEVLISHALIGELSYQSNNNKIKTTLGVRNNYMASLSKNSVEPRLQFHYNFSDSFSTEIQGERKSQLSSQVIDLQQDFLGIEKRRWVLANDADIPVMFSNQWSVGFTFKKNQWLVILDNFYKQVSGITSKSQGFQNQLEFLRINGNYTVLGTELLVQKRIHHFTTWMSYSVLRNDYEFESFNPSIFPSNFEINHNLTTALIYDYNQMKLALGSTFFSGKPNTLPLSTTAIFPTLDKPEIAYDLPNSSNLTNYFQINVSGSKSFKFNKNNVLTVGVSVQNIFDTKNNINQNFRINNNLNTIEKVDTYSLSRTFNAFLRCSL</sequence>
<dbReference type="InterPro" id="IPR008969">
    <property type="entry name" value="CarboxyPept-like_regulatory"/>
</dbReference>
<dbReference type="Proteomes" id="UP001574170">
    <property type="component" value="Unassembled WGS sequence"/>
</dbReference>
<dbReference type="EMBL" id="JBCFQK010000005">
    <property type="protein sequence ID" value="MFA9193921.1"/>
    <property type="molecule type" value="Genomic_DNA"/>
</dbReference>
<reference evidence="3 4" key="1">
    <citation type="submission" date="2024-04" db="EMBL/GenBank/DDBJ databases">
        <title>New Clade of Flavobacterium.</title>
        <authorList>
            <person name="Matos L."/>
            <person name="Proenca D.N."/>
            <person name="Fransisco R.M."/>
            <person name="Chung A.P."/>
            <person name="Maccario L."/>
            <person name="Sorensen S.J."/>
            <person name="Morais P.V."/>
        </authorList>
    </citation>
    <scope>NUCLEOTIDE SEQUENCE [LARGE SCALE GENOMIC DNA]</scope>
    <source>
        <strain evidence="3 4">FBOR7N2.3</strain>
    </source>
</reference>
<name>A0ABV4TLV5_9FLAO</name>
<evidence type="ECO:0000313" key="3">
    <source>
        <dbReference type="EMBL" id="MFA9193921.1"/>
    </source>
</evidence>
<feature type="chain" id="PRO_5046908757" evidence="1">
    <location>
        <begin position="26"/>
        <end position="851"/>
    </location>
</feature>
<dbReference type="InterPro" id="IPR037066">
    <property type="entry name" value="Plug_dom_sf"/>
</dbReference>
<proteinExistence type="predicted"/>
<evidence type="ECO:0000256" key="1">
    <source>
        <dbReference type="SAM" id="SignalP"/>
    </source>
</evidence>
<dbReference type="RefSeq" id="WP_373391020.1">
    <property type="nucleotide sequence ID" value="NZ_JBCFQK010000005.1"/>
</dbReference>
<accession>A0ABV4TLV5</accession>
<protein>
    <submittedName>
        <fullName evidence="3">TonB-dependent receptor</fullName>
    </submittedName>
</protein>
<keyword evidence="3" id="KW-0675">Receptor</keyword>
<dbReference type="Pfam" id="PF07715">
    <property type="entry name" value="Plug"/>
    <property type="match status" value="1"/>
</dbReference>
<keyword evidence="1" id="KW-0732">Signal</keyword>
<dbReference type="SUPFAM" id="SSF49464">
    <property type="entry name" value="Carboxypeptidase regulatory domain-like"/>
    <property type="match status" value="1"/>
</dbReference>